<dbReference type="SMART" id="SM00858">
    <property type="entry name" value="SAF"/>
    <property type="match status" value="1"/>
</dbReference>
<name>A0A8J3Y0T5_9ACTN</name>
<keyword evidence="1" id="KW-0812">Transmembrane</keyword>
<dbReference type="CDD" id="cd11614">
    <property type="entry name" value="SAF_CpaB_FlgA_like"/>
    <property type="match status" value="1"/>
</dbReference>
<dbReference type="Pfam" id="PF08666">
    <property type="entry name" value="SAF"/>
    <property type="match status" value="1"/>
</dbReference>
<dbReference type="EMBL" id="BOOR01000069">
    <property type="protein sequence ID" value="GII58684.1"/>
    <property type="molecule type" value="Genomic_DNA"/>
</dbReference>
<protein>
    <recommendedName>
        <fullName evidence="2">SAF domain-containing protein</fullName>
    </recommendedName>
</protein>
<reference evidence="3" key="1">
    <citation type="submission" date="2021-01" db="EMBL/GenBank/DDBJ databases">
        <title>Whole genome shotgun sequence of Planotetraspora thailandica NBRC 104271.</title>
        <authorList>
            <person name="Komaki H."/>
            <person name="Tamura T."/>
        </authorList>
    </citation>
    <scope>NUCLEOTIDE SEQUENCE</scope>
    <source>
        <strain evidence="3">NBRC 104271</strain>
    </source>
</reference>
<proteinExistence type="predicted"/>
<evidence type="ECO:0000259" key="2">
    <source>
        <dbReference type="SMART" id="SM00858"/>
    </source>
</evidence>
<evidence type="ECO:0000256" key="1">
    <source>
        <dbReference type="SAM" id="Phobius"/>
    </source>
</evidence>
<sequence>MAGRLIEAETHELSAENFGVRERARRQANNATLTTVPLLGSVASPRRPWSLSRVAFTLACVIIVGGVAVLIGFRHPSKVYVATADLPAFHRITERDVRLQEMPEGDLPQGSMKNLDSLVGRYTLTRLAKDKPFDEPSLGPLLAPGSLDGLLFAPVEATPESTLGNRLTRGDRVNVLLSSTTDKPTSAELTDVLVVDVTKEVVVIGITPAQSKTLLRALGTNRISIVRLRAYARP</sequence>
<feature type="transmembrane region" description="Helical" evidence="1">
    <location>
        <begin position="54"/>
        <end position="73"/>
    </location>
</feature>
<gene>
    <name evidence="3" type="ORF">Pth03_70730</name>
</gene>
<evidence type="ECO:0000313" key="4">
    <source>
        <dbReference type="Proteomes" id="UP000605992"/>
    </source>
</evidence>
<keyword evidence="4" id="KW-1185">Reference proteome</keyword>
<evidence type="ECO:0000313" key="3">
    <source>
        <dbReference type="EMBL" id="GII58684.1"/>
    </source>
</evidence>
<dbReference type="Proteomes" id="UP000605992">
    <property type="component" value="Unassembled WGS sequence"/>
</dbReference>
<accession>A0A8J3Y0T5</accession>
<dbReference type="Gene3D" id="3.90.1210.10">
    <property type="entry name" value="Antifreeze-like/N-acetylneuraminic acid synthase C-terminal domain"/>
    <property type="match status" value="1"/>
</dbReference>
<feature type="domain" description="SAF" evidence="2">
    <location>
        <begin position="77"/>
        <end position="139"/>
    </location>
</feature>
<keyword evidence="1" id="KW-0472">Membrane</keyword>
<keyword evidence="1" id="KW-1133">Transmembrane helix</keyword>
<comment type="caution">
    <text evidence="3">The sequence shown here is derived from an EMBL/GenBank/DDBJ whole genome shotgun (WGS) entry which is preliminary data.</text>
</comment>
<dbReference type="AlphaFoldDB" id="A0A8J3Y0T5"/>
<dbReference type="InterPro" id="IPR013974">
    <property type="entry name" value="SAF"/>
</dbReference>
<organism evidence="3 4">
    <name type="scientific">Planotetraspora thailandica</name>
    <dbReference type="NCBI Taxonomy" id="487172"/>
    <lineage>
        <taxon>Bacteria</taxon>
        <taxon>Bacillati</taxon>
        <taxon>Actinomycetota</taxon>
        <taxon>Actinomycetes</taxon>
        <taxon>Streptosporangiales</taxon>
        <taxon>Streptosporangiaceae</taxon>
        <taxon>Planotetraspora</taxon>
    </lineage>
</organism>